<feature type="transmembrane region" description="Helical" evidence="7">
    <location>
        <begin position="191"/>
        <end position="213"/>
    </location>
</feature>
<keyword evidence="3 7" id="KW-0812">Transmembrane</keyword>
<dbReference type="AlphaFoldDB" id="A0AB34KYE3"/>
<comment type="caution">
    <text evidence="8">The sequence shown here is derived from an EMBL/GenBank/DDBJ whole genome shotgun (WGS) entry which is preliminary data.</text>
</comment>
<sequence>MARVTEIQMAIKRASPNRSSSPYAESTDKEQENVIANAVPERYRGTDQDRQDMIVQGKQQELRRNFKLLTMTGFASMVVCAWEGLLPLFNYVLLDGGTALMFWGFICVGITMAMVYLSVAEIASMSPTAAGQYHWVSEFGPPKCQRFLSYCTGWLCAIGWQTFLASVCFMVGTIIQGLIIVNNENYVFQSWHGTLLAIAVICFAIIFNTLLAGKLPLTEGVAVIVHICGLFCVIIPLWVMSPRGDSREVLLEFTNLGGWPTTGLSSMIGLTTPVSIWIGYDCSVHMAEEIHDASRNLPKSILSAVSLNCCLGFLMAMTLIFCVGDAEAVLAASDELNGYAFLQIFMNAVQNRHAVNAMTFLVIFGLTNCAISETATASRQIWSFARDNGLPFSGWLSHVYPGQNIPLRAVLVSLCVVTLLSLINIGSDVALNAINSLAGVSLLTSYLITIGCLIWRRLYGAPLPPRKWSLGRMGLPINIAAFCLLTPLWFFAFWPLALPVTAASMNWASTMFGGCIIVSIFFWFAKGRRVYTGPVVQMRREVQM</sequence>
<feature type="transmembrane region" description="Helical" evidence="7">
    <location>
        <begin position="301"/>
        <end position="321"/>
    </location>
</feature>
<evidence type="ECO:0000313" key="9">
    <source>
        <dbReference type="Proteomes" id="UP000803884"/>
    </source>
</evidence>
<dbReference type="EMBL" id="JAAQHG020000005">
    <property type="protein sequence ID" value="KAL1589276.1"/>
    <property type="molecule type" value="Genomic_DNA"/>
</dbReference>
<keyword evidence="4 7" id="KW-1133">Transmembrane helix</keyword>
<dbReference type="RefSeq" id="XP_069232381.1">
    <property type="nucleotide sequence ID" value="XM_069370696.1"/>
</dbReference>
<reference evidence="8 9" key="1">
    <citation type="journal article" date="2020" name="Microbiol. Resour. Announc.">
        <title>Draft Genome Sequence of a Cladosporium Species Isolated from the Mesophotic Ascidian Didemnum maculosum.</title>
        <authorList>
            <person name="Gioti A."/>
            <person name="Siaperas R."/>
            <person name="Nikolaivits E."/>
            <person name="Le Goff G."/>
            <person name="Ouazzani J."/>
            <person name="Kotoulas G."/>
            <person name="Topakas E."/>
        </authorList>
    </citation>
    <scope>NUCLEOTIDE SEQUENCE [LARGE SCALE GENOMIC DNA]</scope>
    <source>
        <strain evidence="8 9">TM138-S3</strain>
    </source>
</reference>
<evidence type="ECO:0000256" key="4">
    <source>
        <dbReference type="ARBA" id="ARBA00022989"/>
    </source>
</evidence>
<feature type="transmembrane region" description="Helical" evidence="7">
    <location>
        <begin position="220"/>
        <end position="239"/>
    </location>
</feature>
<dbReference type="PANTHER" id="PTHR45649">
    <property type="entry name" value="AMINO-ACID PERMEASE BAT1"/>
    <property type="match status" value="1"/>
</dbReference>
<name>A0AB34KYE3_9PEZI</name>
<dbReference type="InterPro" id="IPR002293">
    <property type="entry name" value="AA/rel_permease1"/>
</dbReference>
<dbReference type="GeneID" id="96003534"/>
<dbReference type="GO" id="GO:0022857">
    <property type="term" value="F:transmembrane transporter activity"/>
    <property type="evidence" value="ECO:0007669"/>
    <property type="project" value="InterPro"/>
</dbReference>
<dbReference type="PIRSF" id="PIRSF006060">
    <property type="entry name" value="AA_transporter"/>
    <property type="match status" value="1"/>
</dbReference>
<feature type="region of interest" description="Disordered" evidence="6">
    <location>
        <begin position="11"/>
        <end position="31"/>
    </location>
</feature>
<organism evidence="8 9">
    <name type="scientific">Cladosporium halotolerans</name>
    <dbReference type="NCBI Taxonomy" id="1052096"/>
    <lineage>
        <taxon>Eukaryota</taxon>
        <taxon>Fungi</taxon>
        <taxon>Dikarya</taxon>
        <taxon>Ascomycota</taxon>
        <taxon>Pezizomycotina</taxon>
        <taxon>Dothideomycetes</taxon>
        <taxon>Dothideomycetidae</taxon>
        <taxon>Cladosporiales</taxon>
        <taxon>Cladosporiaceae</taxon>
        <taxon>Cladosporium</taxon>
    </lineage>
</organism>
<dbReference type="Proteomes" id="UP000803884">
    <property type="component" value="Unassembled WGS sequence"/>
</dbReference>
<dbReference type="Gene3D" id="1.20.1740.10">
    <property type="entry name" value="Amino acid/polyamine transporter I"/>
    <property type="match status" value="1"/>
</dbReference>
<dbReference type="Pfam" id="PF13520">
    <property type="entry name" value="AA_permease_2"/>
    <property type="match status" value="1"/>
</dbReference>
<keyword evidence="9" id="KW-1185">Reference proteome</keyword>
<feature type="transmembrane region" description="Helical" evidence="7">
    <location>
        <begin position="354"/>
        <end position="371"/>
    </location>
</feature>
<feature type="transmembrane region" description="Helical" evidence="7">
    <location>
        <begin position="100"/>
        <end position="119"/>
    </location>
</feature>
<evidence type="ECO:0000313" key="8">
    <source>
        <dbReference type="EMBL" id="KAL1589276.1"/>
    </source>
</evidence>
<protein>
    <recommendedName>
        <fullName evidence="10">Amino acid transporter</fullName>
    </recommendedName>
</protein>
<evidence type="ECO:0000256" key="3">
    <source>
        <dbReference type="ARBA" id="ARBA00022692"/>
    </source>
</evidence>
<gene>
    <name evidence="8" type="ORF">WHR41_02090</name>
</gene>
<evidence type="ECO:0000256" key="1">
    <source>
        <dbReference type="ARBA" id="ARBA00004141"/>
    </source>
</evidence>
<evidence type="ECO:0000256" key="5">
    <source>
        <dbReference type="ARBA" id="ARBA00023136"/>
    </source>
</evidence>
<feature type="transmembrane region" description="Helical" evidence="7">
    <location>
        <begin position="506"/>
        <end position="525"/>
    </location>
</feature>
<feature type="transmembrane region" description="Helical" evidence="7">
    <location>
        <begin position="259"/>
        <end position="280"/>
    </location>
</feature>
<evidence type="ECO:0000256" key="6">
    <source>
        <dbReference type="SAM" id="MobiDB-lite"/>
    </source>
</evidence>
<keyword evidence="5 7" id="KW-0472">Membrane</keyword>
<dbReference type="GO" id="GO:0016020">
    <property type="term" value="C:membrane"/>
    <property type="evidence" value="ECO:0007669"/>
    <property type="project" value="UniProtKB-SubCell"/>
</dbReference>
<comment type="subcellular location">
    <subcellularLocation>
        <location evidence="1">Membrane</location>
        <topology evidence="1">Multi-pass membrane protein</topology>
    </subcellularLocation>
</comment>
<feature type="transmembrane region" description="Helical" evidence="7">
    <location>
        <begin position="433"/>
        <end position="455"/>
    </location>
</feature>
<proteinExistence type="predicted"/>
<feature type="transmembrane region" description="Helical" evidence="7">
    <location>
        <begin position="475"/>
        <end position="494"/>
    </location>
</feature>
<feature type="transmembrane region" description="Helical" evidence="7">
    <location>
        <begin position="153"/>
        <end position="179"/>
    </location>
</feature>
<evidence type="ECO:0000256" key="2">
    <source>
        <dbReference type="ARBA" id="ARBA00022448"/>
    </source>
</evidence>
<feature type="transmembrane region" description="Helical" evidence="7">
    <location>
        <begin position="68"/>
        <end position="94"/>
    </location>
</feature>
<evidence type="ECO:0008006" key="10">
    <source>
        <dbReference type="Google" id="ProtNLM"/>
    </source>
</evidence>
<evidence type="ECO:0000256" key="7">
    <source>
        <dbReference type="SAM" id="Phobius"/>
    </source>
</evidence>
<accession>A0AB34KYE3</accession>
<keyword evidence="2" id="KW-0813">Transport</keyword>
<feature type="transmembrane region" description="Helical" evidence="7">
    <location>
        <begin position="405"/>
        <end position="427"/>
    </location>
</feature>
<dbReference type="PANTHER" id="PTHR45649:SF41">
    <property type="entry name" value="TRANSPORTER, PUTATIVE (EUROFUNG)-RELATED"/>
    <property type="match status" value="1"/>
</dbReference>